<evidence type="ECO:0000256" key="1">
    <source>
        <dbReference type="SAM" id="MobiDB-lite"/>
    </source>
</evidence>
<name>A0A6J6XB48_9ZZZZ</name>
<protein>
    <submittedName>
        <fullName evidence="2">Unannotated protein</fullName>
    </submittedName>
</protein>
<gene>
    <name evidence="2" type="ORF">UFOPK3001_00408</name>
</gene>
<proteinExistence type="predicted"/>
<sequence>MQMRTSPPLRIPQPVVVAGTVRVGAAAPVVHCADGVVPQQWCARNDQHRLVLGETYPAMGAVGAGEQVYMISGEHTVGDRHSSDGHLLQAPGPAQHATSRRP</sequence>
<feature type="region of interest" description="Disordered" evidence="1">
    <location>
        <begin position="76"/>
        <end position="102"/>
    </location>
</feature>
<organism evidence="2">
    <name type="scientific">freshwater metagenome</name>
    <dbReference type="NCBI Taxonomy" id="449393"/>
    <lineage>
        <taxon>unclassified sequences</taxon>
        <taxon>metagenomes</taxon>
        <taxon>ecological metagenomes</taxon>
    </lineage>
</organism>
<dbReference type="EMBL" id="CAFAAJ010000017">
    <property type="protein sequence ID" value="CAB4792684.1"/>
    <property type="molecule type" value="Genomic_DNA"/>
</dbReference>
<accession>A0A6J6XB48</accession>
<reference evidence="2" key="1">
    <citation type="submission" date="2020-05" db="EMBL/GenBank/DDBJ databases">
        <authorList>
            <person name="Chiriac C."/>
            <person name="Salcher M."/>
            <person name="Ghai R."/>
            <person name="Kavagutti S V."/>
        </authorList>
    </citation>
    <scope>NUCLEOTIDE SEQUENCE</scope>
</reference>
<evidence type="ECO:0000313" key="2">
    <source>
        <dbReference type="EMBL" id="CAB4792684.1"/>
    </source>
</evidence>
<dbReference type="AlphaFoldDB" id="A0A6J6XB48"/>